<dbReference type="Proteomes" id="UP000597338">
    <property type="component" value="Unassembled WGS sequence"/>
</dbReference>
<evidence type="ECO:0000313" key="1">
    <source>
        <dbReference type="EMBL" id="GGC49317.1"/>
    </source>
</evidence>
<gene>
    <name evidence="1" type="ORF">GCM10011386_47020</name>
</gene>
<evidence type="ECO:0000313" key="2">
    <source>
        <dbReference type="Proteomes" id="UP000597338"/>
    </source>
</evidence>
<comment type="caution">
    <text evidence="1">The sequence shown here is derived from an EMBL/GenBank/DDBJ whole genome shotgun (WGS) entry which is preliminary data.</text>
</comment>
<accession>A0ABQ1N1V3</accession>
<proteinExistence type="predicted"/>
<protein>
    <submittedName>
        <fullName evidence="1">Uncharacterized protein</fullName>
    </submittedName>
</protein>
<reference evidence="2" key="1">
    <citation type="journal article" date="2019" name="Int. J. Syst. Evol. Microbiol.">
        <title>The Global Catalogue of Microorganisms (GCM) 10K type strain sequencing project: providing services to taxonomists for standard genome sequencing and annotation.</title>
        <authorList>
            <consortium name="The Broad Institute Genomics Platform"/>
            <consortium name="The Broad Institute Genome Sequencing Center for Infectious Disease"/>
            <person name="Wu L."/>
            <person name="Ma J."/>
        </authorList>
    </citation>
    <scope>NUCLEOTIDE SEQUENCE [LARGE SCALE GENOMIC DNA]</scope>
    <source>
        <strain evidence="2">CGMCC 1.15342</strain>
    </source>
</reference>
<keyword evidence="2" id="KW-1185">Reference proteome</keyword>
<organism evidence="1 2">
    <name type="scientific">Parapedobacter defluvii</name>
    <dbReference type="NCBI Taxonomy" id="2045106"/>
    <lineage>
        <taxon>Bacteria</taxon>
        <taxon>Pseudomonadati</taxon>
        <taxon>Bacteroidota</taxon>
        <taxon>Sphingobacteriia</taxon>
        <taxon>Sphingobacteriales</taxon>
        <taxon>Sphingobacteriaceae</taxon>
        <taxon>Parapedobacter</taxon>
    </lineage>
</organism>
<dbReference type="RefSeq" id="WP_188753933.1">
    <property type="nucleotide sequence ID" value="NZ_BMIK01000033.1"/>
</dbReference>
<dbReference type="EMBL" id="BMIK01000033">
    <property type="protein sequence ID" value="GGC49317.1"/>
    <property type="molecule type" value="Genomic_DNA"/>
</dbReference>
<name>A0ABQ1N1V3_9SPHI</name>
<sequence>MNIKIRNGIEVQAEGGLIIEQAWLQYASGPLVRDGNIINIGEKIKIHLIIQGWKGISDVISIGATETITTDEGQRLLQSGDMFADYATLSLQAVQKISLSAIIDDIDRLVDFFRVDFHIWSKMYPEQEIKGYYLFHI</sequence>